<dbReference type="InterPro" id="IPR029016">
    <property type="entry name" value="GAF-like_dom_sf"/>
</dbReference>
<dbReference type="SUPFAM" id="SSF55781">
    <property type="entry name" value="GAF domain-like"/>
    <property type="match status" value="1"/>
</dbReference>
<dbReference type="InterPro" id="IPR050469">
    <property type="entry name" value="Diguanylate_Cyclase"/>
</dbReference>
<dbReference type="PROSITE" id="PS50887">
    <property type="entry name" value="GGDEF"/>
    <property type="match status" value="1"/>
</dbReference>
<dbReference type="SUPFAM" id="SSF55073">
    <property type="entry name" value="Nucleotide cyclase"/>
    <property type="match status" value="1"/>
</dbReference>
<reference evidence="5 6" key="1">
    <citation type="submission" date="2022-07" db="EMBL/GenBank/DDBJ databases">
        <title>Pseudidiomarina sp. nov, a marine bacterium isolated from Pacific Ocean.</title>
        <authorList>
            <person name="Wang Y."/>
        </authorList>
    </citation>
    <scope>NUCLEOTIDE SEQUENCE [LARGE SCALE GENOMIC DNA]</scope>
    <source>
        <strain evidence="5 6">GXY010</strain>
    </source>
</reference>
<dbReference type="CDD" id="cd01949">
    <property type="entry name" value="GGDEF"/>
    <property type="match status" value="1"/>
</dbReference>
<evidence type="ECO:0000259" key="4">
    <source>
        <dbReference type="PROSITE" id="PS50887"/>
    </source>
</evidence>
<keyword evidence="6" id="KW-1185">Reference proteome</keyword>
<comment type="caution">
    <text evidence="5">The sequence shown here is derived from an EMBL/GenBank/DDBJ whole genome shotgun (WGS) entry which is preliminary data.</text>
</comment>
<protein>
    <recommendedName>
        <fullName evidence="1">diguanylate cyclase</fullName>
        <ecNumber evidence="1">2.7.7.65</ecNumber>
    </recommendedName>
</protein>
<name>A0ABU3KX90_9GAMM</name>
<dbReference type="EMBL" id="JANFPJ010000008">
    <property type="protein sequence ID" value="MDT7525511.1"/>
    <property type="molecule type" value="Genomic_DNA"/>
</dbReference>
<dbReference type="Pfam" id="PF13185">
    <property type="entry name" value="GAF_2"/>
    <property type="match status" value="1"/>
</dbReference>
<dbReference type="Pfam" id="PF00990">
    <property type="entry name" value="GGDEF"/>
    <property type="match status" value="1"/>
</dbReference>
<dbReference type="PANTHER" id="PTHR45138">
    <property type="entry name" value="REGULATORY COMPONENTS OF SENSORY TRANSDUCTION SYSTEM"/>
    <property type="match status" value="1"/>
</dbReference>
<dbReference type="SMART" id="SM00065">
    <property type="entry name" value="GAF"/>
    <property type="match status" value="1"/>
</dbReference>
<dbReference type="InterPro" id="IPR029787">
    <property type="entry name" value="Nucleotide_cyclase"/>
</dbReference>
<evidence type="ECO:0000256" key="1">
    <source>
        <dbReference type="ARBA" id="ARBA00012528"/>
    </source>
</evidence>
<sequence length="423" mass="46848">MAESKAVLAASAAINRGHSFAEELRRHLQAVQAAKQQDLAKLTATSPSTAEQEPVMQQLGDELEQLGYWLTARFTELVRLLEISAELNKALILEDILARIYTFFKDVIPYDRIGCALIEDDGEQVTAYWAKFTYENTPQITPGYSAPLAGSSLQTIIDTGKPRIINDLEEYLAEHPESESTRKIVAEGIRSSLTCPLIADGRPVGFLFFSSTEAYTYDGLHQDVFLYLANQVAHLIEKSRLYQQIMDLNKRLVAANQQLQDKSARDALTGIYNRGAIMEFMQQQLGQSSRGSLAILMLDIDFFKKVNDTYGHLAGDLVLRTVANTIAQCIRPNDRIGRYGGEEFVAVLTDITEAQAAHIAERIRSKVAALEIHADEQLIKVTISSGGVWLAPTTNMQLSAALATADKRLYAAKRAGRDQVCFS</sequence>
<gene>
    <name evidence="5" type="ORF">NOG12_05415</name>
</gene>
<dbReference type="PANTHER" id="PTHR45138:SF9">
    <property type="entry name" value="DIGUANYLATE CYCLASE DGCM-RELATED"/>
    <property type="match status" value="1"/>
</dbReference>
<dbReference type="Gene3D" id="3.30.70.270">
    <property type="match status" value="1"/>
</dbReference>
<accession>A0ABU3KX90</accession>
<feature type="domain" description="GGDEF" evidence="4">
    <location>
        <begin position="291"/>
        <end position="423"/>
    </location>
</feature>
<dbReference type="InterPro" id="IPR000160">
    <property type="entry name" value="GGDEF_dom"/>
</dbReference>
<dbReference type="Gene3D" id="3.30.450.40">
    <property type="match status" value="1"/>
</dbReference>
<evidence type="ECO:0000313" key="5">
    <source>
        <dbReference type="EMBL" id="MDT7525511.1"/>
    </source>
</evidence>
<evidence type="ECO:0000256" key="3">
    <source>
        <dbReference type="SAM" id="Coils"/>
    </source>
</evidence>
<dbReference type="InterPro" id="IPR003018">
    <property type="entry name" value="GAF"/>
</dbReference>
<evidence type="ECO:0000313" key="6">
    <source>
        <dbReference type="Proteomes" id="UP001305027"/>
    </source>
</evidence>
<feature type="coiled-coil region" evidence="3">
    <location>
        <begin position="238"/>
        <end position="265"/>
    </location>
</feature>
<evidence type="ECO:0000256" key="2">
    <source>
        <dbReference type="ARBA" id="ARBA00034247"/>
    </source>
</evidence>
<dbReference type="Proteomes" id="UP001305027">
    <property type="component" value="Unassembled WGS sequence"/>
</dbReference>
<keyword evidence="3" id="KW-0175">Coiled coil</keyword>
<dbReference type="SMART" id="SM00267">
    <property type="entry name" value="GGDEF"/>
    <property type="match status" value="1"/>
</dbReference>
<proteinExistence type="predicted"/>
<comment type="catalytic activity">
    <reaction evidence="2">
        <text>2 GTP = 3',3'-c-di-GMP + 2 diphosphate</text>
        <dbReference type="Rhea" id="RHEA:24898"/>
        <dbReference type="ChEBI" id="CHEBI:33019"/>
        <dbReference type="ChEBI" id="CHEBI:37565"/>
        <dbReference type="ChEBI" id="CHEBI:58805"/>
        <dbReference type="EC" id="2.7.7.65"/>
    </reaction>
</comment>
<dbReference type="RefSeq" id="WP_313932638.1">
    <property type="nucleotide sequence ID" value="NZ_JANFPJ010000008.1"/>
</dbReference>
<organism evidence="5 6">
    <name type="scientific">Pseudidiomarina fusca</name>
    <dbReference type="NCBI Taxonomy" id="2965078"/>
    <lineage>
        <taxon>Bacteria</taxon>
        <taxon>Pseudomonadati</taxon>
        <taxon>Pseudomonadota</taxon>
        <taxon>Gammaproteobacteria</taxon>
        <taxon>Alteromonadales</taxon>
        <taxon>Idiomarinaceae</taxon>
        <taxon>Pseudidiomarina</taxon>
    </lineage>
</organism>
<dbReference type="EC" id="2.7.7.65" evidence="1"/>
<dbReference type="NCBIfam" id="TIGR00254">
    <property type="entry name" value="GGDEF"/>
    <property type="match status" value="1"/>
</dbReference>
<dbReference type="InterPro" id="IPR043128">
    <property type="entry name" value="Rev_trsase/Diguanyl_cyclase"/>
</dbReference>